<proteinExistence type="predicted"/>
<dbReference type="Proteomes" id="UP000237222">
    <property type="component" value="Unassembled WGS sequence"/>
</dbReference>
<evidence type="ECO:0000256" key="2">
    <source>
        <dbReference type="ARBA" id="ARBA00022801"/>
    </source>
</evidence>
<dbReference type="PROSITE" id="PS00138">
    <property type="entry name" value="SUBTILASE_SER"/>
    <property type="match status" value="1"/>
</dbReference>
<sequence>MSFKNKTSIVCCVLFLLFSGGAVWASANIKQADRKLGDFIAKVDSHLKAIAVNSASSDIASLSLKPIVDSAGPMVTRLIGGLATRGVDVELFLNTADGLPQFLEEQGIALSFLAKDGKRATVQIRSAADLSRLSENESIREIRYLPPTILRVGAVTSRAPKAMRSDLAASALGVDGSGQTIGIISDSFAQTSIVRDGNTVPAQFDAGILQGSRQQDSGDLPALISILRDDVPEGTDEGAAMGELIHDAAPGAAMIFHAAGRSRAEMADAIDQLCANGRADIVVDDILFLNESAYQDDVPALAASNCVSKGIPYLTAAGNDRDQAYRYVYRDLVANIDEPGLSRFPSGNDLHNWSNSGEDAFLELRIPANSTVYAVLIWNQPNSSINSANGAQIDLDLYATRAESVAALNPSSRHFYARSSDEQGTTGNPRGDASEVVILTSGASPETFYLAVEHFDGSQGDIPQQSGVPLEFRLLLTGDELVSVEYDYNGPSVWGHSTARGVASVAAVPWWESPEYRPEAYDTIEIDPEPFSSRGGDITIQFDSNGQYAPQTRSAPHFAAIDGNNNTVLGSSVVPSEAGEPDNFLNFYGTSAAAPNAAAVFALFKEAYAGVSPEQLIASVTNTAIDVKGFRASEGKDDVTGSGLINAEAAASYLASLIGADPIPLATPASTQATPSSRNGGGGACFIATAAYGSYLAPDVKILREFRDKVLLPYKWGQAFVAAYYRYSPPIADRIASSDALRLATRISLSPLVYGLKYPFVAMLLLASGLLVLVRRRDAHKVKLQKVAA</sequence>
<dbReference type="InterPro" id="IPR049886">
    <property type="entry name" value="CFI_box_CTERM_dom"/>
</dbReference>
<dbReference type="EMBL" id="PQGG01000019">
    <property type="protein sequence ID" value="POP52988.1"/>
    <property type="molecule type" value="Genomic_DNA"/>
</dbReference>
<evidence type="ECO:0000256" key="1">
    <source>
        <dbReference type="ARBA" id="ARBA00022670"/>
    </source>
</evidence>
<evidence type="ECO:0000256" key="5">
    <source>
        <dbReference type="SAM" id="SignalP"/>
    </source>
</evidence>
<dbReference type="SUPFAM" id="SSF52743">
    <property type="entry name" value="Subtilisin-like"/>
    <property type="match status" value="1"/>
</dbReference>
<dbReference type="InterPro" id="IPR036852">
    <property type="entry name" value="Peptidase_S8/S53_dom_sf"/>
</dbReference>
<feature type="transmembrane region" description="Helical" evidence="4">
    <location>
        <begin position="752"/>
        <end position="774"/>
    </location>
</feature>
<evidence type="ECO:0000256" key="4">
    <source>
        <dbReference type="SAM" id="Phobius"/>
    </source>
</evidence>
<dbReference type="Pfam" id="PF00082">
    <property type="entry name" value="Peptidase_S8"/>
    <property type="match status" value="1"/>
</dbReference>
<protein>
    <recommendedName>
        <fullName evidence="6">Peptidase S8/S53 domain-containing protein</fullName>
    </recommendedName>
</protein>
<feature type="chain" id="PRO_5015608996" description="Peptidase S8/S53 domain-containing protein" evidence="5">
    <location>
        <begin position="26"/>
        <end position="789"/>
    </location>
</feature>
<organism evidence="7 8">
    <name type="scientific">Zhongshania marina</name>
    <dbReference type="NCBI Taxonomy" id="2304603"/>
    <lineage>
        <taxon>Bacteria</taxon>
        <taxon>Pseudomonadati</taxon>
        <taxon>Pseudomonadota</taxon>
        <taxon>Gammaproteobacteria</taxon>
        <taxon>Cellvibrionales</taxon>
        <taxon>Spongiibacteraceae</taxon>
        <taxon>Zhongshania</taxon>
    </lineage>
</organism>
<evidence type="ECO:0000259" key="6">
    <source>
        <dbReference type="Pfam" id="PF00082"/>
    </source>
</evidence>
<keyword evidence="1" id="KW-0645">Protease</keyword>
<feature type="signal peptide" evidence="5">
    <location>
        <begin position="1"/>
        <end position="25"/>
    </location>
</feature>
<keyword evidence="2" id="KW-0378">Hydrolase</keyword>
<feature type="domain" description="Peptidase S8/S53" evidence="6">
    <location>
        <begin position="530"/>
        <end position="627"/>
    </location>
</feature>
<accession>A0A2S4HG74</accession>
<dbReference type="InterPro" id="IPR023828">
    <property type="entry name" value="Peptidase_S8_Ser-AS"/>
</dbReference>
<evidence type="ECO:0000313" key="7">
    <source>
        <dbReference type="EMBL" id="POP52988.1"/>
    </source>
</evidence>
<comment type="caution">
    <text evidence="7">The sequence shown here is derived from an EMBL/GenBank/DDBJ whole genome shotgun (WGS) entry which is preliminary data.</text>
</comment>
<evidence type="ECO:0000313" key="8">
    <source>
        <dbReference type="Proteomes" id="UP000237222"/>
    </source>
</evidence>
<gene>
    <name evidence="7" type="ORF">C0068_07795</name>
</gene>
<dbReference type="NCBIfam" id="NF041770">
    <property type="entry name" value="CFI_box_CTERM"/>
    <property type="match status" value="1"/>
</dbReference>
<keyword evidence="3" id="KW-0720">Serine protease</keyword>
<evidence type="ECO:0000256" key="3">
    <source>
        <dbReference type="ARBA" id="ARBA00022825"/>
    </source>
</evidence>
<keyword evidence="4" id="KW-0472">Membrane</keyword>
<keyword evidence="5" id="KW-0732">Signal</keyword>
<name>A0A2S4HG74_9GAMM</name>
<dbReference type="AlphaFoldDB" id="A0A2S4HG74"/>
<dbReference type="InterPro" id="IPR000209">
    <property type="entry name" value="Peptidase_S8/S53_dom"/>
</dbReference>
<dbReference type="GO" id="GO:0006508">
    <property type="term" value="P:proteolysis"/>
    <property type="evidence" value="ECO:0007669"/>
    <property type="project" value="UniProtKB-KW"/>
</dbReference>
<dbReference type="Gene3D" id="3.40.50.200">
    <property type="entry name" value="Peptidase S8/S53 domain"/>
    <property type="match status" value="2"/>
</dbReference>
<keyword evidence="4" id="KW-1133">Transmembrane helix</keyword>
<reference evidence="7 8" key="1">
    <citation type="submission" date="2018-01" db="EMBL/GenBank/DDBJ databases">
        <authorList>
            <person name="Yu X.-D."/>
        </authorList>
    </citation>
    <scope>NUCLEOTIDE SEQUENCE [LARGE SCALE GENOMIC DNA]</scope>
    <source>
        <strain evidence="7 8">ZX-21</strain>
    </source>
</reference>
<keyword evidence="4" id="KW-0812">Transmembrane</keyword>
<dbReference type="GO" id="GO:0004252">
    <property type="term" value="F:serine-type endopeptidase activity"/>
    <property type="evidence" value="ECO:0007669"/>
    <property type="project" value="InterPro"/>
</dbReference>